<evidence type="ECO:0000256" key="5">
    <source>
        <dbReference type="ARBA" id="ARBA00023136"/>
    </source>
</evidence>
<dbReference type="InterPro" id="IPR011701">
    <property type="entry name" value="MFS"/>
</dbReference>
<keyword evidence="9" id="KW-1185">Reference proteome</keyword>
<feature type="transmembrane region" description="Helical" evidence="7">
    <location>
        <begin position="123"/>
        <end position="141"/>
    </location>
</feature>
<evidence type="ECO:0000256" key="3">
    <source>
        <dbReference type="ARBA" id="ARBA00022692"/>
    </source>
</evidence>
<protein>
    <submittedName>
        <fullName evidence="8">Major facilitator superfamily domain-containing protein</fullName>
    </submittedName>
</protein>
<reference evidence="8" key="1">
    <citation type="submission" date="2023-03" db="EMBL/GenBank/DDBJ databases">
        <title>Massive genome expansion in bonnet fungi (Mycena s.s.) driven by repeated elements and novel gene families across ecological guilds.</title>
        <authorList>
            <consortium name="Lawrence Berkeley National Laboratory"/>
            <person name="Harder C.B."/>
            <person name="Miyauchi S."/>
            <person name="Viragh M."/>
            <person name="Kuo A."/>
            <person name="Thoen E."/>
            <person name="Andreopoulos B."/>
            <person name="Lu D."/>
            <person name="Skrede I."/>
            <person name="Drula E."/>
            <person name="Henrissat B."/>
            <person name="Morin E."/>
            <person name="Kohler A."/>
            <person name="Barry K."/>
            <person name="LaButti K."/>
            <person name="Morin E."/>
            <person name="Salamov A."/>
            <person name="Lipzen A."/>
            <person name="Mereny Z."/>
            <person name="Hegedus B."/>
            <person name="Baldrian P."/>
            <person name="Stursova M."/>
            <person name="Weitz H."/>
            <person name="Taylor A."/>
            <person name="Grigoriev I.V."/>
            <person name="Nagy L.G."/>
            <person name="Martin F."/>
            <person name="Kauserud H."/>
        </authorList>
    </citation>
    <scope>NUCLEOTIDE SEQUENCE</scope>
    <source>
        <strain evidence="8">CBHHK188m</strain>
    </source>
</reference>
<dbReference type="EMBL" id="JARJLG010000004">
    <property type="protein sequence ID" value="KAJ7781955.1"/>
    <property type="molecule type" value="Genomic_DNA"/>
</dbReference>
<evidence type="ECO:0000313" key="9">
    <source>
        <dbReference type="Proteomes" id="UP001215280"/>
    </source>
</evidence>
<accession>A0AAD7KB52</accession>
<proteinExistence type="predicted"/>
<keyword evidence="3 7" id="KW-0812">Transmembrane</keyword>
<comment type="subcellular location">
    <subcellularLocation>
        <location evidence="1">Membrane</location>
        <topology evidence="1">Multi-pass membrane protein</topology>
    </subcellularLocation>
</comment>
<dbReference type="Gene3D" id="1.20.1250.20">
    <property type="entry name" value="MFS general substrate transporter like domains"/>
    <property type="match status" value="1"/>
</dbReference>
<dbReference type="PANTHER" id="PTHR43791">
    <property type="entry name" value="PERMEASE-RELATED"/>
    <property type="match status" value="1"/>
</dbReference>
<keyword evidence="5 7" id="KW-0472">Membrane</keyword>
<dbReference type="InterPro" id="IPR036259">
    <property type="entry name" value="MFS_trans_sf"/>
</dbReference>
<evidence type="ECO:0000256" key="6">
    <source>
        <dbReference type="SAM" id="MobiDB-lite"/>
    </source>
</evidence>
<name>A0AAD7KB52_9AGAR</name>
<comment type="caution">
    <text evidence="8">The sequence shown here is derived from an EMBL/GenBank/DDBJ whole genome shotgun (WGS) entry which is preliminary data.</text>
</comment>
<evidence type="ECO:0000256" key="2">
    <source>
        <dbReference type="ARBA" id="ARBA00022448"/>
    </source>
</evidence>
<feature type="region of interest" description="Disordered" evidence="6">
    <location>
        <begin position="176"/>
        <end position="199"/>
    </location>
</feature>
<organism evidence="8 9">
    <name type="scientific">Mycena maculata</name>
    <dbReference type="NCBI Taxonomy" id="230809"/>
    <lineage>
        <taxon>Eukaryota</taxon>
        <taxon>Fungi</taxon>
        <taxon>Dikarya</taxon>
        <taxon>Basidiomycota</taxon>
        <taxon>Agaricomycotina</taxon>
        <taxon>Agaricomycetes</taxon>
        <taxon>Agaricomycetidae</taxon>
        <taxon>Agaricales</taxon>
        <taxon>Marasmiineae</taxon>
        <taxon>Mycenaceae</taxon>
        <taxon>Mycena</taxon>
    </lineage>
</organism>
<dbReference type="AlphaFoldDB" id="A0AAD7KB52"/>
<dbReference type="Pfam" id="PF07690">
    <property type="entry name" value="MFS_1"/>
    <property type="match status" value="1"/>
</dbReference>
<keyword evidence="2" id="KW-0813">Transport</keyword>
<gene>
    <name evidence="8" type="ORF">DFH07DRAFT_391817</name>
</gene>
<feature type="transmembrane region" description="Helical" evidence="7">
    <location>
        <begin position="12"/>
        <end position="32"/>
    </location>
</feature>
<evidence type="ECO:0000313" key="8">
    <source>
        <dbReference type="EMBL" id="KAJ7781955.1"/>
    </source>
</evidence>
<dbReference type="PANTHER" id="PTHR43791:SF48">
    <property type="entry name" value="TRANSPORTER, PUTATIVE (AFU_ORTHOLOGUE AFUA_4G01000)-RELATED"/>
    <property type="match status" value="1"/>
</dbReference>
<dbReference type="Proteomes" id="UP001215280">
    <property type="component" value="Unassembled WGS sequence"/>
</dbReference>
<evidence type="ECO:0000256" key="7">
    <source>
        <dbReference type="SAM" id="Phobius"/>
    </source>
</evidence>
<dbReference type="SUPFAM" id="SSF103473">
    <property type="entry name" value="MFS general substrate transporter"/>
    <property type="match status" value="1"/>
</dbReference>
<evidence type="ECO:0000256" key="4">
    <source>
        <dbReference type="ARBA" id="ARBA00022989"/>
    </source>
</evidence>
<keyword evidence="4 7" id="KW-1133">Transmembrane helix</keyword>
<evidence type="ECO:0000256" key="1">
    <source>
        <dbReference type="ARBA" id="ARBA00004141"/>
    </source>
</evidence>
<feature type="transmembrane region" description="Helical" evidence="7">
    <location>
        <begin position="147"/>
        <end position="166"/>
    </location>
</feature>
<sequence>MRDIGTVKSWRKIFLVEGIITTGIGLLCFFILPTNPQHTRMLTAQEKALALPRIDADQVVRTFGRKEATTFRLIWRLFNMNTTVCLLCYLMANILFQGLSLFMPTVIATLGNFSVVESQLRTVPPYLVGAAWAVITCYISSRIRQRAGPILVSGIFMVLGYAIVVGNKNAHASAARHHGRGMPEVTSHNKSYRVSRSHW</sequence>
<feature type="compositionally biased region" description="Basic residues" evidence="6">
    <location>
        <begin position="190"/>
        <end position="199"/>
    </location>
</feature>
<dbReference type="GO" id="GO:0016020">
    <property type="term" value="C:membrane"/>
    <property type="evidence" value="ECO:0007669"/>
    <property type="project" value="UniProtKB-SubCell"/>
</dbReference>
<dbReference type="GO" id="GO:0022857">
    <property type="term" value="F:transmembrane transporter activity"/>
    <property type="evidence" value="ECO:0007669"/>
    <property type="project" value="InterPro"/>
</dbReference>